<dbReference type="Proteomes" id="UP000295497">
    <property type="component" value="Chromosome"/>
</dbReference>
<feature type="compositionally biased region" description="Gly residues" evidence="1">
    <location>
        <begin position="37"/>
        <end position="65"/>
    </location>
</feature>
<evidence type="ECO:0000313" key="2">
    <source>
        <dbReference type="EMBL" id="AUX31074.1"/>
    </source>
</evidence>
<gene>
    <name evidence="2" type="ORF">SOCE836_031910</name>
</gene>
<feature type="region of interest" description="Disordered" evidence="1">
    <location>
        <begin position="31"/>
        <end position="84"/>
    </location>
</feature>
<organism evidence="2 3">
    <name type="scientific">Sorangium cellulosum</name>
    <name type="common">Polyangium cellulosum</name>
    <dbReference type="NCBI Taxonomy" id="56"/>
    <lineage>
        <taxon>Bacteria</taxon>
        <taxon>Pseudomonadati</taxon>
        <taxon>Myxococcota</taxon>
        <taxon>Polyangia</taxon>
        <taxon>Polyangiales</taxon>
        <taxon>Polyangiaceae</taxon>
        <taxon>Sorangium</taxon>
    </lineage>
</organism>
<reference evidence="2 3" key="1">
    <citation type="submission" date="2015-09" db="EMBL/GenBank/DDBJ databases">
        <title>Sorangium comparison.</title>
        <authorList>
            <person name="Zaburannyi N."/>
            <person name="Bunk B."/>
            <person name="Overmann J."/>
            <person name="Mueller R."/>
        </authorList>
    </citation>
    <scope>NUCLEOTIDE SEQUENCE [LARGE SCALE GENOMIC DNA]</scope>
    <source>
        <strain evidence="2 3">So ce836</strain>
    </source>
</reference>
<dbReference type="AlphaFoldDB" id="A0A4P2QLZ7"/>
<dbReference type="PROSITE" id="PS51257">
    <property type="entry name" value="PROKAR_LIPOPROTEIN"/>
    <property type="match status" value="1"/>
</dbReference>
<evidence type="ECO:0000313" key="3">
    <source>
        <dbReference type="Proteomes" id="UP000295497"/>
    </source>
</evidence>
<proteinExistence type="predicted"/>
<name>A0A4P2QLZ7_SORCE</name>
<sequence length="366" mass="37156">MRSRDVGLLGLGALCAVALLVGAGGCQPEGNSSLPTGPGGPGGTTGASGSGAGTNAGEGGSGGEAGAATTGSAGWGGGGTEDPSARVVTIEDITTGAVGEGIDVEVQGVVAMGRKWLVSKSKRSGSCLWGVFLSAPGISVTEPNSGILALSYGTPGVTDEQDNLICPNIEKESAGDAFPDDVKPGDVLDVTGRTSYYSPADCGEQPPEANPTRVKQRQLANVTKVKRVGSAPIPEPHVFAGEDIAKLAAPSNPDGENVHDAWGGVKVRVAGPLRPTLQGEMQTVVGAYGNIVLAGSGLRVGDKVYYLQGSMDVCHRAPDYSSTDVEWARIDGFSTLDYCTWSLQPSNKCADFDPAGEDCTDGVVCE</sequence>
<evidence type="ECO:0000256" key="1">
    <source>
        <dbReference type="SAM" id="MobiDB-lite"/>
    </source>
</evidence>
<accession>A0A4P2QLZ7</accession>
<protein>
    <submittedName>
        <fullName evidence="2">Uncharacterized protein</fullName>
    </submittedName>
</protein>
<dbReference type="EMBL" id="CP012672">
    <property type="protein sequence ID" value="AUX31074.1"/>
    <property type="molecule type" value="Genomic_DNA"/>
</dbReference>